<dbReference type="EMBL" id="JBBNAF010000001">
    <property type="protein sequence ID" value="KAK9168503.1"/>
    <property type="molecule type" value="Genomic_DNA"/>
</dbReference>
<evidence type="ECO:0000256" key="1">
    <source>
        <dbReference type="ARBA" id="ARBA00023013"/>
    </source>
</evidence>
<protein>
    <submittedName>
        <fullName evidence="3">Uncharacterized protein</fullName>
    </submittedName>
</protein>
<evidence type="ECO:0000256" key="2">
    <source>
        <dbReference type="ARBA" id="ARBA00023306"/>
    </source>
</evidence>
<keyword evidence="2" id="KW-0131">Cell cycle</keyword>
<evidence type="ECO:0000313" key="4">
    <source>
        <dbReference type="Proteomes" id="UP001420932"/>
    </source>
</evidence>
<keyword evidence="1" id="KW-0649">Protein kinase inhibitor</keyword>
<dbReference type="Proteomes" id="UP001420932">
    <property type="component" value="Unassembled WGS sequence"/>
</dbReference>
<reference evidence="3 4" key="1">
    <citation type="submission" date="2024-01" db="EMBL/GenBank/DDBJ databases">
        <title>Genome assemblies of Stephania.</title>
        <authorList>
            <person name="Yang L."/>
        </authorList>
    </citation>
    <scope>NUCLEOTIDE SEQUENCE [LARGE SCALE GENOMIC DNA]</scope>
    <source>
        <strain evidence="3">YNDBR</strain>
        <tissue evidence="3">Leaf</tissue>
    </source>
</reference>
<dbReference type="PANTHER" id="PTHR33142:SF89">
    <property type="entry name" value="CYCLIN-DEPENDENT PROTEIN KINASE INHIBITOR SMR2"/>
    <property type="match status" value="1"/>
</dbReference>
<dbReference type="GO" id="GO:0032875">
    <property type="term" value="P:regulation of DNA endoreduplication"/>
    <property type="evidence" value="ECO:0007669"/>
    <property type="project" value="InterPro"/>
</dbReference>
<comment type="caution">
    <text evidence="3">The sequence shown here is derived from an EMBL/GenBank/DDBJ whole genome shotgun (WGS) entry which is preliminary data.</text>
</comment>
<keyword evidence="4" id="KW-1185">Reference proteome</keyword>
<dbReference type="AlphaFoldDB" id="A0AAP0Q6B2"/>
<proteinExistence type="predicted"/>
<dbReference type="InterPro" id="IPR040389">
    <property type="entry name" value="SMR"/>
</dbReference>
<dbReference type="GO" id="GO:0004860">
    <property type="term" value="F:protein kinase inhibitor activity"/>
    <property type="evidence" value="ECO:0007669"/>
    <property type="project" value="UniProtKB-KW"/>
</dbReference>
<dbReference type="PANTHER" id="PTHR33142">
    <property type="entry name" value="CYCLIN-DEPENDENT PROTEIN KINASE INHIBITOR SMR13"/>
    <property type="match status" value="1"/>
</dbReference>
<sequence length="142" mass="15840">MSVEYLASSTLDMMVHGTTTTLQVQQQQQQQQVVRHEIVVNESHNIDNDDDEEQWCCVTPTSKDQKIPILLSCPPAPKKPKRSNVVLSCKRKLLCSSELQFFESTTSGREQVDSFFKAYGFGDSNSTSLAGRIVSGKIKKGN</sequence>
<evidence type="ECO:0000313" key="3">
    <source>
        <dbReference type="EMBL" id="KAK9168503.1"/>
    </source>
</evidence>
<accession>A0AAP0Q6B2</accession>
<gene>
    <name evidence="3" type="ORF">Syun_000643</name>
</gene>
<name>A0AAP0Q6B2_9MAGN</name>
<organism evidence="3 4">
    <name type="scientific">Stephania yunnanensis</name>
    <dbReference type="NCBI Taxonomy" id="152371"/>
    <lineage>
        <taxon>Eukaryota</taxon>
        <taxon>Viridiplantae</taxon>
        <taxon>Streptophyta</taxon>
        <taxon>Embryophyta</taxon>
        <taxon>Tracheophyta</taxon>
        <taxon>Spermatophyta</taxon>
        <taxon>Magnoliopsida</taxon>
        <taxon>Ranunculales</taxon>
        <taxon>Menispermaceae</taxon>
        <taxon>Menispermoideae</taxon>
        <taxon>Cissampelideae</taxon>
        <taxon>Stephania</taxon>
    </lineage>
</organism>